<evidence type="ECO:0000313" key="4">
    <source>
        <dbReference type="Proteomes" id="UP000070700"/>
    </source>
</evidence>
<dbReference type="GeneID" id="28815079"/>
<reference evidence="3 4" key="1">
    <citation type="submission" date="2015-10" db="EMBL/GenBank/DDBJ databases">
        <title>Full genome of DAOMC 229536 Phialocephala scopiformis, a fungal endophyte of spruce producing the potent anti-insectan compound rugulosin.</title>
        <authorList>
            <consortium name="DOE Joint Genome Institute"/>
            <person name="Walker A.K."/>
            <person name="Frasz S.L."/>
            <person name="Seifert K.A."/>
            <person name="Miller J.D."/>
            <person name="Mondo S.J."/>
            <person name="Labutti K."/>
            <person name="Lipzen A."/>
            <person name="Dockter R."/>
            <person name="Kennedy M."/>
            <person name="Grigoriev I.V."/>
            <person name="Spatafora J.W."/>
        </authorList>
    </citation>
    <scope>NUCLEOTIDE SEQUENCE [LARGE SCALE GENOMIC DNA]</scope>
    <source>
        <strain evidence="3 4">CBS 120377</strain>
    </source>
</reference>
<feature type="region of interest" description="Disordered" evidence="2">
    <location>
        <begin position="1"/>
        <end position="20"/>
    </location>
</feature>
<dbReference type="OrthoDB" id="3563828at2759"/>
<dbReference type="RefSeq" id="XP_018068073.1">
    <property type="nucleotide sequence ID" value="XM_018205353.1"/>
</dbReference>
<dbReference type="GO" id="GO:0008270">
    <property type="term" value="F:zinc ion binding"/>
    <property type="evidence" value="ECO:0007669"/>
    <property type="project" value="InterPro"/>
</dbReference>
<dbReference type="AlphaFoldDB" id="A0A194X0J3"/>
<name>A0A194X0J3_MOLSC</name>
<dbReference type="Proteomes" id="UP000070700">
    <property type="component" value="Unassembled WGS sequence"/>
</dbReference>
<dbReference type="InParanoid" id="A0A194X0J3"/>
<evidence type="ECO:0000313" key="3">
    <source>
        <dbReference type="EMBL" id="KUJ13718.1"/>
    </source>
</evidence>
<sequence length="512" mass="57446">MANNPPPFTDPFGNPITPPVDSNGNLLYPLVGPFGPNPYPNNPWYQYNDPSSQMQVQQQQGQQAQLQQLVAPQAGWLPPGPYTVTSTGLPAYFGDAEGYHPTVDETHPARGAFYYVNDGPQILNEPDKFYRMRIRLANTRMQIERRPIPQPPRIKKQTDEWRAAREVLEAKILSDTKEHREKLTFGHPNYDPLYEIDWDADKRLRQARNAARRQQALEEVRAHLSAAGYDKVPTPDPADDSGDDLYDLSKEGLPMKIKFRRTPLYKNVQPWARLGFQGEPIQMTYASNYSDVAKSRVPAEQKGGNIVPVILASARRGPRRKTPALWPSLTTCNRCARSRKGELPKCDMKAFGIPCRNCRNARAECVPASVKKKPNGYAAAYPNGHEADFPDWYRDRETTFGRRILNYGRSIAPDGSKRSRSASPRRRSAEVAGSTANPASPSRVYNVKCIHLDSNATMLGLVRIASITHVNAKNGNMILKAGCRLYRSLICHTVQMKAEYAQSIRTKSLTAS</sequence>
<evidence type="ECO:0000256" key="2">
    <source>
        <dbReference type="SAM" id="MobiDB-lite"/>
    </source>
</evidence>
<keyword evidence="1" id="KW-0539">Nucleus</keyword>
<dbReference type="GO" id="GO:0000981">
    <property type="term" value="F:DNA-binding transcription factor activity, RNA polymerase II-specific"/>
    <property type="evidence" value="ECO:0007669"/>
    <property type="project" value="InterPro"/>
</dbReference>
<evidence type="ECO:0000256" key="1">
    <source>
        <dbReference type="ARBA" id="ARBA00023242"/>
    </source>
</evidence>
<dbReference type="KEGG" id="psco:LY89DRAFT_146060"/>
<protein>
    <submittedName>
        <fullName evidence="3">Uncharacterized protein</fullName>
    </submittedName>
</protein>
<keyword evidence="4" id="KW-1185">Reference proteome</keyword>
<proteinExistence type="predicted"/>
<dbReference type="InterPro" id="IPR001138">
    <property type="entry name" value="Zn2Cys6_DnaBD"/>
</dbReference>
<organism evidence="3 4">
    <name type="scientific">Mollisia scopiformis</name>
    <name type="common">Conifer needle endophyte fungus</name>
    <name type="synonym">Phialocephala scopiformis</name>
    <dbReference type="NCBI Taxonomy" id="149040"/>
    <lineage>
        <taxon>Eukaryota</taxon>
        <taxon>Fungi</taxon>
        <taxon>Dikarya</taxon>
        <taxon>Ascomycota</taxon>
        <taxon>Pezizomycotina</taxon>
        <taxon>Leotiomycetes</taxon>
        <taxon>Helotiales</taxon>
        <taxon>Mollisiaceae</taxon>
        <taxon>Mollisia</taxon>
    </lineage>
</organism>
<gene>
    <name evidence="3" type="ORF">LY89DRAFT_146060</name>
</gene>
<dbReference type="CDD" id="cd00067">
    <property type="entry name" value="GAL4"/>
    <property type="match status" value="1"/>
</dbReference>
<accession>A0A194X0J3</accession>
<feature type="region of interest" description="Disordered" evidence="2">
    <location>
        <begin position="411"/>
        <end position="439"/>
    </location>
</feature>
<dbReference type="EMBL" id="KQ947421">
    <property type="protein sequence ID" value="KUJ13718.1"/>
    <property type="molecule type" value="Genomic_DNA"/>
</dbReference>